<organism evidence="3 4">
    <name type="scientific">Geomonas propionica</name>
    <dbReference type="NCBI Taxonomy" id="2798582"/>
    <lineage>
        <taxon>Bacteria</taxon>
        <taxon>Pseudomonadati</taxon>
        <taxon>Thermodesulfobacteriota</taxon>
        <taxon>Desulfuromonadia</taxon>
        <taxon>Geobacterales</taxon>
        <taxon>Geobacteraceae</taxon>
        <taxon>Geomonas</taxon>
    </lineage>
</organism>
<feature type="domain" description="Glycosyltransferase subfamily 4-like N-terminal" evidence="2">
    <location>
        <begin position="2"/>
        <end position="133"/>
    </location>
</feature>
<dbReference type="PANTHER" id="PTHR45947">
    <property type="entry name" value="SULFOQUINOVOSYL TRANSFERASE SQD2"/>
    <property type="match status" value="1"/>
</dbReference>
<protein>
    <submittedName>
        <fullName evidence="3">Glycosyltransferase family 4 protein</fullName>
    </submittedName>
</protein>
<feature type="domain" description="Glycosyl transferase family 1" evidence="1">
    <location>
        <begin position="187"/>
        <end position="331"/>
    </location>
</feature>
<dbReference type="Proteomes" id="UP000641025">
    <property type="component" value="Unassembled WGS sequence"/>
</dbReference>
<reference evidence="3 4" key="1">
    <citation type="submission" date="2020-12" db="EMBL/GenBank/DDBJ databases">
        <title>Geomonas sp. Red259, isolated from paddy soil.</title>
        <authorList>
            <person name="Xu Z."/>
            <person name="Zhang Z."/>
            <person name="Masuda Y."/>
            <person name="Itoh H."/>
            <person name="Senoo K."/>
        </authorList>
    </citation>
    <scope>NUCLEOTIDE SEQUENCE [LARGE SCALE GENOMIC DNA]</scope>
    <source>
        <strain evidence="3 4">Red259</strain>
    </source>
</reference>
<keyword evidence="4" id="KW-1185">Reference proteome</keyword>
<evidence type="ECO:0000259" key="2">
    <source>
        <dbReference type="Pfam" id="PF13439"/>
    </source>
</evidence>
<evidence type="ECO:0000313" key="4">
    <source>
        <dbReference type="Proteomes" id="UP000641025"/>
    </source>
</evidence>
<dbReference type="CDD" id="cd03801">
    <property type="entry name" value="GT4_PimA-like"/>
    <property type="match status" value="1"/>
</dbReference>
<sequence length="361" mass="40569">MLRQLGCRVEVVTAGERLSQGEENGLQVVRFPVRGQGHLLSPSRGAVSDLRAFLAQGSWDVVFTHCWQAWNSNEVLDFFGGADRAEKVVLVSHGLSTDSDSRPFPLNLVRRLIWWPYRRFRVPRYLRRLDRLVLLWDHQDRDRFLDHLMARELGVPVAVVPNVARYDAVAARRPALALGADELAGGFMLCVGNYSKEKNEAFVLEAYRLSGKKHLPLIFVGHRRNPYCRVLEHTAREHGLRVEFCTGLDKHEIDWLYREASLFLFGSRTECQPLVVLDALASGTPCISTDVGCVSSLGCVTVVRSPEEMAAQIRLYVSDPELRRERGEQGRALADREFSLSACGAKWGRLMNDLGAPGATE</sequence>
<dbReference type="Pfam" id="PF13439">
    <property type="entry name" value="Glyco_transf_4"/>
    <property type="match status" value="1"/>
</dbReference>
<comment type="caution">
    <text evidence="3">The sequence shown here is derived from an EMBL/GenBank/DDBJ whole genome shotgun (WGS) entry which is preliminary data.</text>
</comment>
<proteinExistence type="predicted"/>
<gene>
    <name evidence="3" type="ORF">JFN90_17565</name>
</gene>
<dbReference type="PANTHER" id="PTHR45947:SF14">
    <property type="entry name" value="SLL1723 PROTEIN"/>
    <property type="match status" value="1"/>
</dbReference>
<dbReference type="InterPro" id="IPR050194">
    <property type="entry name" value="Glycosyltransferase_grp1"/>
</dbReference>
<evidence type="ECO:0000259" key="1">
    <source>
        <dbReference type="Pfam" id="PF00534"/>
    </source>
</evidence>
<dbReference type="SUPFAM" id="SSF53756">
    <property type="entry name" value="UDP-Glycosyltransferase/glycogen phosphorylase"/>
    <property type="match status" value="1"/>
</dbReference>
<dbReference type="InterPro" id="IPR028098">
    <property type="entry name" value="Glyco_trans_4-like_N"/>
</dbReference>
<accession>A0ABS0YVI3</accession>
<dbReference type="EMBL" id="JAEMHK010000014">
    <property type="protein sequence ID" value="MBJ6801939.1"/>
    <property type="molecule type" value="Genomic_DNA"/>
</dbReference>
<evidence type="ECO:0000313" key="3">
    <source>
        <dbReference type="EMBL" id="MBJ6801939.1"/>
    </source>
</evidence>
<dbReference type="InterPro" id="IPR001296">
    <property type="entry name" value="Glyco_trans_1"/>
</dbReference>
<dbReference type="Pfam" id="PF00534">
    <property type="entry name" value="Glycos_transf_1"/>
    <property type="match status" value="1"/>
</dbReference>
<name>A0ABS0YVI3_9BACT</name>
<dbReference type="Gene3D" id="3.40.50.2000">
    <property type="entry name" value="Glycogen Phosphorylase B"/>
    <property type="match status" value="2"/>
</dbReference>